<dbReference type="PANTHER" id="PTHR23514:SF3">
    <property type="entry name" value="BYPASS OF STOP CODON PROTEIN 6"/>
    <property type="match status" value="1"/>
</dbReference>
<feature type="transmembrane region" description="Helical" evidence="7">
    <location>
        <begin position="99"/>
        <end position="119"/>
    </location>
</feature>
<keyword evidence="3" id="KW-0813">Transport</keyword>
<comment type="caution">
    <text evidence="9">The sequence shown here is derived from an EMBL/GenBank/DDBJ whole genome shotgun (WGS) entry which is preliminary data.</text>
</comment>
<dbReference type="PANTHER" id="PTHR23514">
    <property type="entry name" value="BYPASS OF STOP CODON PROTEIN 6"/>
    <property type="match status" value="1"/>
</dbReference>
<feature type="domain" description="Major facilitator superfamily (MFS) profile" evidence="8">
    <location>
        <begin position="208"/>
        <end position="394"/>
    </location>
</feature>
<dbReference type="SUPFAM" id="SSF103473">
    <property type="entry name" value="MFS general substrate transporter"/>
    <property type="match status" value="1"/>
</dbReference>
<keyword evidence="4 7" id="KW-0812">Transmembrane</keyword>
<protein>
    <submittedName>
        <fullName evidence="9">MFS transporter</fullName>
    </submittedName>
</protein>
<keyword evidence="5 7" id="KW-1133">Transmembrane helix</keyword>
<dbReference type="EMBL" id="WMIG01000024">
    <property type="protein sequence ID" value="MTH62030.1"/>
    <property type="molecule type" value="Genomic_DNA"/>
</dbReference>
<reference evidence="9 10" key="1">
    <citation type="submission" date="2019-11" db="EMBL/GenBank/DDBJ databases">
        <authorList>
            <person name="Dong K."/>
        </authorList>
    </citation>
    <scope>NUCLEOTIDE SEQUENCE [LARGE SCALE GENOMIC DNA]</scope>
    <source>
        <strain evidence="9 10">NBRC 112902</strain>
    </source>
</reference>
<dbReference type="OrthoDB" id="7944168at2"/>
<dbReference type="InterPro" id="IPR020846">
    <property type="entry name" value="MFS_dom"/>
</dbReference>
<evidence type="ECO:0000259" key="8">
    <source>
        <dbReference type="PROSITE" id="PS50850"/>
    </source>
</evidence>
<keyword evidence="6 7" id="KW-0472">Membrane</keyword>
<evidence type="ECO:0000256" key="5">
    <source>
        <dbReference type="ARBA" id="ARBA00022989"/>
    </source>
</evidence>
<dbReference type="InterPro" id="IPR051788">
    <property type="entry name" value="MFS_Transporter"/>
</dbReference>
<feature type="transmembrane region" description="Helical" evidence="7">
    <location>
        <begin position="173"/>
        <end position="192"/>
    </location>
</feature>
<feature type="transmembrane region" description="Helical" evidence="7">
    <location>
        <begin position="74"/>
        <end position="93"/>
    </location>
</feature>
<evidence type="ECO:0000256" key="1">
    <source>
        <dbReference type="ARBA" id="ARBA00004127"/>
    </source>
</evidence>
<evidence type="ECO:0000256" key="6">
    <source>
        <dbReference type="ARBA" id="ARBA00023136"/>
    </source>
</evidence>
<dbReference type="InterPro" id="IPR036259">
    <property type="entry name" value="MFS_trans_sf"/>
</dbReference>
<dbReference type="Pfam" id="PF07690">
    <property type="entry name" value="MFS_1"/>
    <property type="match status" value="1"/>
</dbReference>
<dbReference type="InterPro" id="IPR011701">
    <property type="entry name" value="MFS"/>
</dbReference>
<dbReference type="GO" id="GO:0016020">
    <property type="term" value="C:membrane"/>
    <property type="evidence" value="ECO:0007669"/>
    <property type="project" value="TreeGrafter"/>
</dbReference>
<dbReference type="AlphaFoldDB" id="A0A844HQ63"/>
<keyword evidence="10" id="KW-1185">Reference proteome</keyword>
<evidence type="ECO:0000256" key="7">
    <source>
        <dbReference type="SAM" id="Phobius"/>
    </source>
</evidence>
<evidence type="ECO:0000313" key="9">
    <source>
        <dbReference type="EMBL" id="MTH62030.1"/>
    </source>
</evidence>
<accession>A0A844HQ63</accession>
<feature type="transmembrane region" description="Helical" evidence="7">
    <location>
        <begin position="139"/>
        <end position="161"/>
    </location>
</feature>
<sequence>MRQRNLVWRLARPLLVSALIGQVVAPLVRIATSYRATDLDLSPQQVLLLSSAFSVLPMFLAVRMGRYNDLHGNGHAAIIGSALVLCACLMLVWPGGNLLWLVAVSIVLGLGQTFQLTGLQGEIGMLRLPSQRSSMVGSLMFWQAVGQVAAPLLLSLVAIGLGRDALGLLSLRLALVASALAAFGLGLGLLIWRNAAPPRVIGMDAARMRRIIAVPGFLWVIVAGSLCVAVHDLVLVFMPVLGVARGIAATEVGVLLAMFAIGQMISRACYRRVVLWWGPRRLMYGAVLATALASSALALPLGTVATGAALGLTGLSMGFAITSSVSLTMDLAPRGARATSLGLRLALNRAGQFLIPLASGGAAAALGPGAVFALLGAILCGVGLSGSRQMLRKC</sequence>
<organism evidence="9 10">
    <name type="scientific">Paracoccus litorisediminis</name>
    <dbReference type="NCBI Taxonomy" id="2006130"/>
    <lineage>
        <taxon>Bacteria</taxon>
        <taxon>Pseudomonadati</taxon>
        <taxon>Pseudomonadota</taxon>
        <taxon>Alphaproteobacteria</taxon>
        <taxon>Rhodobacterales</taxon>
        <taxon>Paracoccaceae</taxon>
        <taxon>Paracoccus</taxon>
    </lineage>
</organism>
<dbReference type="Gene3D" id="1.20.1250.20">
    <property type="entry name" value="MFS general substrate transporter like domains"/>
    <property type="match status" value="2"/>
</dbReference>
<evidence type="ECO:0000256" key="2">
    <source>
        <dbReference type="ARBA" id="ARBA00008335"/>
    </source>
</evidence>
<dbReference type="GO" id="GO:0022857">
    <property type="term" value="F:transmembrane transporter activity"/>
    <property type="evidence" value="ECO:0007669"/>
    <property type="project" value="InterPro"/>
</dbReference>
<dbReference type="Proteomes" id="UP000449846">
    <property type="component" value="Unassembled WGS sequence"/>
</dbReference>
<gene>
    <name evidence="9" type="ORF">GL300_22795</name>
</gene>
<comment type="subcellular location">
    <subcellularLocation>
        <location evidence="1">Endomembrane system</location>
        <topology evidence="1">Multi-pass membrane protein</topology>
    </subcellularLocation>
</comment>
<comment type="similarity">
    <text evidence="2">Belongs to the major facilitator superfamily.</text>
</comment>
<feature type="transmembrane region" description="Helical" evidence="7">
    <location>
        <begin position="282"/>
        <end position="302"/>
    </location>
</feature>
<proteinExistence type="inferred from homology"/>
<feature type="transmembrane region" description="Helical" evidence="7">
    <location>
        <begin position="46"/>
        <end position="62"/>
    </location>
</feature>
<dbReference type="GO" id="GO:0012505">
    <property type="term" value="C:endomembrane system"/>
    <property type="evidence" value="ECO:0007669"/>
    <property type="project" value="UniProtKB-SubCell"/>
</dbReference>
<feature type="transmembrane region" description="Helical" evidence="7">
    <location>
        <begin position="237"/>
        <end position="261"/>
    </location>
</feature>
<feature type="transmembrane region" description="Helical" evidence="7">
    <location>
        <begin position="212"/>
        <end position="231"/>
    </location>
</feature>
<name>A0A844HQ63_9RHOB</name>
<evidence type="ECO:0000256" key="3">
    <source>
        <dbReference type="ARBA" id="ARBA00022448"/>
    </source>
</evidence>
<evidence type="ECO:0000256" key="4">
    <source>
        <dbReference type="ARBA" id="ARBA00022692"/>
    </source>
</evidence>
<feature type="transmembrane region" description="Helical" evidence="7">
    <location>
        <begin position="365"/>
        <end position="384"/>
    </location>
</feature>
<evidence type="ECO:0000313" key="10">
    <source>
        <dbReference type="Proteomes" id="UP000449846"/>
    </source>
</evidence>
<dbReference type="PROSITE" id="PS50850">
    <property type="entry name" value="MFS"/>
    <property type="match status" value="1"/>
</dbReference>